<dbReference type="PANTHER" id="PTHR23086:SF8">
    <property type="entry name" value="PHOSPHATIDYLINOSITOL 5-PHOSPHATE 4-KINASE, ISOFORM A"/>
    <property type="match status" value="1"/>
</dbReference>
<evidence type="ECO:0000259" key="8">
    <source>
        <dbReference type="PROSITE" id="PS50261"/>
    </source>
</evidence>
<evidence type="ECO:0000259" key="9">
    <source>
        <dbReference type="PROSITE" id="PS51455"/>
    </source>
</evidence>
<feature type="transmembrane region" description="Helical" evidence="7">
    <location>
        <begin position="265"/>
        <end position="285"/>
    </location>
</feature>
<proteinExistence type="predicted"/>
<evidence type="ECO:0000256" key="3">
    <source>
        <dbReference type="ARBA" id="ARBA00022989"/>
    </source>
</evidence>
<keyword evidence="5" id="KW-0808">Transferase</keyword>
<dbReference type="SUPFAM" id="SSF81321">
    <property type="entry name" value="Family A G protein-coupled receptor-like"/>
    <property type="match status" value="1"/>
</dbReference>
<sequence length="958" mass="105911">MESMEGSTPMDDHLEDHSDRAVSVGAAMERQVCGTDSVSPTVDSCTCRGEAKSASITSFIDINDVLDDSFDASRSDVEPTATTSTTTSSGAHSALDNSGTSAVGDTMDTGSTDTTTATSTATNASSSCSFAYLAHTEPETPLDGIVIHPNDVPARKASSARKVVSGELVSAPGRQTRRRGMKELYLLLCDNGKLLGGKTVMAVSTALFSVALVICVVALRSKTRQVVKMPSGVLLGSLGTLIMSCVVLTSYLLSPGCRRHSNILLLNRSIMDLLLALSFLLQPAWNNWNEGSEVGTSCQYVSAIREYFIMTSAAWEFCMAIDLFSLLNDPFTSPRKNRGRYQLFSHGLGLLGGGVMLTSSSFYGTSVGDFCWVKSSGLDQGHFFVFDAGVWIFIAVPVLCFLSTNIYVCAVSAKRFRSGIEATLEHRRGLLREGFFTTVAYIVYWLLLWGVYVAFWLTKPDGGILPELFGFLLSFRGSVVFALWILYSSPTGHDGRERTIQDRDDAMRAQTNYALLKELVFYTTRGITKAVQVANKRQALELPEVSIFTVHPPHNEHSLFSCHECKFTDMRPDVFCHVREYFGVDDRDFIDAFANCSIPKVSEGASGSFMFFTTNGAYIVKSVTRRESLFLRSIVDKYAAYVYANPGTFLTRILGTYSMVLYGRETCFVVMENLFDKHHAVHHRYDIKGSWIDRNAEKARRGQECTCRYCNMTFRTGNRDSCPNRAGFHEPNVVLKDMDLTTKVRLSDAQGPFVVAQLKKDSDFLCDHGIMDYSLLLGVIEVRFHVTATNIIPDQADPVQLPSAVHSRNPTGKRPIPKQSIASVRAADVVVGPGFFYMGMIDILQTWTWEKRVERFVKTVLLRKDGAGISALPPKPYRDRFHKKLDEIFHMPSLATSHASPLGRVDVATPAAASKIFPVYNDTGSSKMSFRNEWRDSPPPDATPREFDMEVGEAMAVR</sequence>
<dbReference type="STRING" id="157072.A0A024TNI4"/>
<feature type="transmembrane region" description="Helical" evidence="7">
    <location>
        <begin position="434"/>
        <end position="456"/>
    </location>
</feature>
<dbReference type="Gene3D" id="3.30.810.10">
    <property type="entry name" value="2-Layer Sandwich"/>
    <property type="match status" value="1"/>
</dbReference>
<keyword evidence="2 7" id="KW-0812">Transmembrane</keyword>
<feature type="region of interest" description="Disordered" evidence="6">
    <location>
        <begin position="73"/>
        <end position="121"/>
    </location>
</feature>
<evidence type="ECO:0008006" key="11">
    <source>
        <dbReference type="Google" id="ProtNLM"/>
    </source>
</evidence>
<evidence type="ECO:0000256" key="2">
    <source>
        <dbReference type="ARBA" id="ARBA00022692"/>
    </source>
</evidence>
<dbReference type="PANTHER" id="PTHR23086">
    <property type="entry name" value="PHOSPHATIDYLINOSITOL-4-PHOSPHATE 5-KINASE"/>
    <property type="match status" value="1"/>
</dbReference>
<keyword evidence="5" id="KW-0547">Nucleotide-binding</keyword>
<comment type="subcellular location">
    <subcellularLocation>
        <location evidence="1">Membrane</location>
        <topology evidence="1">Multi-pass membrane protein</topology>
    </subcellularLocation>
</comment>
<evidence type="ECO:0000256" key="5">
    <source>
        <dbReference type="PROSITE-ProRule" id="PRU00781"/>
    </source>
</evidence>
<dbReference type="eggNOG" id="KOG0229">
    <property type="taxonomic scope" value="Eukaryota"/>
</dbReference>
<dbReference type="Pfam" id="PF01504">
    <property type="entry name" value="PIP5K"/>
    <property type="match status" value="1"/>
</dbReference>
<dbReference type="InterPro" id="IPR017981">
    <property type="entry name" value="GPCR_2-like_7TM"/>
</dbReference>
<accession>A0A024TNI4</accession>
<dbReference type="GO" id="GO:0005524">
    <property type="term" value="F:ATP binding"/>
    <property type="evidence" value="ECO:0007669"/>
    <property type="project" value="UniProtKB-UniRule"/>
</dbReference>
<feature type="transmembrane region" description="Helical" evidence="7">
    <location>
        <begin position="200"/>
        <end position="219"/>
    </location>
</feature>
<dbReference type="CDD" id="cd00139">
    <property type="entry name" value="PIPKc"/>
    <property type="match status" value="1"/>
</dbReference>
<dbReference type="EMBL" id="KI913980">
    <property type="protein sequence ID" value="ETV95710.1"/>
    <property type="molecule type" value="Genomic_DNA"/>
</dbReference>
<feature type="transmembrane region" description="Helical" evidence="7">
    <location>
        <begin position="231"/>
        <end position="253"/>
    </location>
</feature>
<evidence type="ECO:0000256" key="7">
    <source>
        <dbReference type="SAM" id="Phobius"/>
    </source>
</evidence>
<dbReference type="GO" id="GO:0016308">
    <property type="term" value="F:1-phosphatidylinositol-4-phosphate 5-kinase activity"/>
    <property type="evidence" value="ECO:0007669"/>
    <property type="project" value="TreeGrafter"/>
</dbReference>
<dbReference type="SMART" id="SM00330">
    <property type="entry name" value="PIPKc"/>
    <property type="match status" value="1"/>
</dbReference>
<dbReference type="VEuPathDB" id="FungiDB:H310_11127"/>
<keyword evidence="5" id="KW-0067">ATP-binding</keyword>
<dbReference type="GO" id="GO:0046854">
    <property type="term" value="P:phosphatidylinositol phosphate biosynthetic process"/>
    <property type="evidence" value="ECO:0007669"/>
    <property type="project" value="TreeGrafter"/>
</dbReference>
<evidence type="ECO:0000256" key="4">
    <source>
        <dbReference type="ARBA" id="ARBA00023136"/>
    </source>
</evidence>
<dbReference type="PROSITE" id="PS51455">
    <property type="entry name" value="PIPK"/>
    <property type="match status" value="1"/>
</dbReference>
<keyword evidence="5" id="KW-0418">Kinase</keyword>
<feature type="compositionally biased region" description="Low complexity" evidence="6">
    <location>
        <begin position="80"/>
        <end position="94"/>
    </location>
</feature>
<protein>
    <recommendedName>
        <fullName evidence="11">PIPK domain-containing protein</fullName>
    </recommendedName>
</protein>
<gene>
    <name evidence="10" type="ORF">H310_11127</name>
</gene>
<feature type="compositionally biased region" description="Low complexity" evidence="6">
    <location>
        <begin position="105"/>
        <end position="121"/>
    </location>
</feature>
<dbReference type="SUPFAM" id="SSF56104">
    <property type="entry name" value="SAICAR synthase-like"/>
    <property type="match status" value="1"/>
</dbReference>
<dbReference type="InterPro" id="IPR023610">
    <property type="entry name" value="PInositol-4/5-P-5/4-kinase"/>
</dbReference>
<dbReference type="GO" id="GO:0007166">
    <property type="term" value="P:cell surface receptor signaling pathway"/>
    <property type="evidence" value="ECO:0007669"/>
    <property type="project" value="InterPro"/>
</dbReference>
<feature type="domain" description="PIPK" evidence="9">
    <location>
        <begin position="503"/>
        <end position="889"/>
    </location>
</feature>
<dbReference type="InterPro" id="IPR027483">
    <property type="entry name" value="PInositol-4-P-4/5-kinase_C_sf"/>
</dbReference>
<dbReference type="GeneID" id="20088177"/>
<reference evidence="10" key="1">
    <citation type="submission" date="2013-12" db="EMBL/GenBank/DDBJ databases">
        <title>The Genome Sequence of Aphanomyces invadans NJM9701.</title>
        <authorList>
            <consortium name="The Broad Institute Genomics Platform"/>
            <person name="Russ C."/>
            <person name="Tyler B."/>
            <person name="van West P."/>
            <person name="Dieguez-Uribeondo J."/>
            <person name="Young S.K."/>
            <person name="Zeng Q."/>
            <person name="Gargeya S."/>
            <person name="Fitzgerald M."/>
            <person name="Abouelleil A."/>
            <person name="Alvarado L."/>
            <person name="Chapman S.B."/>
            <person name="Gainer-Dewar J."/>
            <person name="Goldberg J."/>
            <person name="Griggs A."/>
            <person name="Gujja S."/>
            <person name="Hansen M."/>
            <person name="Howarth C."/>
            <person name="Imamovic A."/>
            <person name="Ireland A."/>
            <person name="Larimer J."/>
            <person name="McCowan C."/>
            <person name="Murphy C."/>
            <person name="Pearson M."/>
            <person name="Poon T.W."/>
            <person name="Priest M."/>
            <person name="Roberts A."/>
            <person name="Saif S."/>
            <person name="Shea T."/>
            <person name="Sykes S."/>
            <person name="Wortman J."/>
            <person name="Nusbaum C."/>
            <person name="Birren B."/>
        </authorList>
    </citation>
    <scope>NUCLEOTIDE SEQUENCE [LARGE SCALE GENOMIC DNA]</scope>
    <source>
        <strain evidence="10">NJM9701</strain>
    </source>
</reference>
<name>A0A024TNI4_9STRA</name>
<dbReference type="Gene3D" id="1.20.1070.10">
    <property type="entry name" value="Rhodopsin 7-helix transmembrane proteins"/>
    <property type="match status" value="1"/>
</dbReference>
<dbReference type="OrthoDB" id="70770at2759"/>
<dbReference type="GO" id="GO:0005886">
    <property type="term" value="C:plasma membrane"/>
    <property type="evidence" value="ECO:0007669"/>
    <property type="project" value="TreeGrafter"/>
</dbReference>
<evidence type="ECO:0000256" key="6">
    <source>
        <dbReference type="SAM" id="MobiDB-lite"/>
    </source>
</evidence>
<dbReference type="RefSeq" id="XP_008875903.1">
    <property type="nucleotide sequence ID" value="XM_008877681.1"/>
</dbReference>
<feature type="transmembrane region" description="Helical" evidence="7">
    <location>
        <begin position="388"/>
        <end position="413"/>
    </location>
</feature>
<organism evidence="10">
    <name type="scientific">Aphanomyces invadans</name>
    <dbReference type="NCBI Taxonomy" id="157072"/>
    <lineage>
        <taxon>Eukaryota</taxon>
        <taxon>Sar</taxon>
        <taxon>Stramenopiles</taxon>
        <taxon>Oomycota</taxon>
        <taxon>Saprolegniomycetes</taxon>
        <taxon>Saprolegniales</taxon>
        <taxon>Verrucalvaceae</taxon>
        <taxon>Aphanomyces</taxon>
    </lineage>
</organism>
<evidence type="ECO:0000256" key="1">
    <source>
        <dbReference type="ARBA" id="ARBA00004141"/>
    </source>
</evidence>
<keyword evidence="4 7" id="KW-0472">Membrane</keyword>
<dbReference type="InterPro" id="IPR002498">
    <property type="entry name" value="PInositol-4-P-4/5-kinase_core"/>
</dbReference>
<dbReference type="Gene3D" id="3.30.800.10">
    <property type="entry name" value="Phosphatidylinositol Phosphate Kinase II Beta"/>
    <property type="match status" value="1"/>
</dbReference>
<feature type="domain" description="G-protein coupled receptors family 2 profile 2" evidence="8">
    <location>
        <begin position="237"/>
        <end position="488"/>
    </location>
</feature>
<dbReference type="GO" id="GO:0004930">
    <property type="term" value="F:G protein-coupled receptor activity"/>
    <property type="evidence" value="ECO:0007669"/>
    <property type="project" value="InterPro"/>
</dbReference>
<evidence type="ECO:0000313" key="10">
    <source>
        <dbReference type="EMBL" id="ETV95710.1"/>
    </source>
</evidence>
<dbReference type="InterPro" id="IPR027484">
    <property type="entry name" value="PInositol-4-P-5-kinase_N"/>
</dbReference>
<dbReference type="AlphaFoldDB" id="A0A024TNI4"/>
<feature type="transmembrane region" description="Helical" evidence="7">
    <location>
        <begin position="348"/>
        <end position="368"/>
    </location>
</feature>
<keyword evidence="3 7" id="KW-1133">Transmembrane helix</keyword>
<dbReference type="InterPro" id="IPR000832">
    <property type="entry name" value="GPCR_2_secretin-like"/>
</dbReference>
<dbReference type="PROSITE" id="PS50261">
    <property type="entry name" value="G_PROTEIN_RECEP_F2_4"/>
    <property type="match status" value="1"/>
</dbReference>
<dbReference type="Pfam" id="PF00002">
    <property type="entry name" value="7tm_2"/>
    <property type="match status" value="1"/>
</dbReference>